<dbReference type="RefSeq" id="WP_097075056.1">
    <property type="nucleotide sequence ID" value="NZ_OBMQ01000017.1"/>
</dbReference>
<dbReference type="AlphaFoldDB" id="A0A285TP40"/>
<comment type="similarity">
    <text evidence="2">Belongs to the GerABKC lipoprotein family.</text>
</comment>
<dbReference type="PANTHER" id="PTHR35789:SF1">
    <property type="entry name" value="SPORE GERMINATION PROTEIN B3"/>
    <property type="match status" value="1"/>
</dbReference>
<dbReference type="EMBL" id="OBMQ01000017">
    <property type="protein sequence ID" value="SOC24428.1"/>
    <property type="molecule type" value="Genomic_DNA"/>
</dbReference>
<keyword evidence="5" id="KW-0472">Membrane</keyword>
<keyword evidence="7" id="KW-0449">Lipoprotein</keyword>
<proteinExistence type="inferred from homology"/>
<dbReference type="InterPro" id="IPR046953">
    <property type="entry name" value="Spore_GerAC-like_C"/>
</dbReference>
<dbReference type="PANTHER" id="PTHR35789">
    <property type="entry name" value="SPORE GERMINATION PROTEIN B3"/>
    <property type="match status" value="1"/>
</dbReference>
<feature type="domain" description="Spore germination protein N-terminal" evidence="9">
    <location>
        <begin position="20"/>
        <end position="186"/>
    </location>
</feature>
<keyword evidence="3" id="KW-0309">Germination</keyword>
<dbReference type="InterPro" id="IPR057336">
    <property type="entry name" value="GerAC_N"/>
</dbReference>
<name>A0A285TP40_9BACL</name>
<sequence>MARILMMIILILLMQSGCMDQKIVEELGFIHTIGYESIEEGEDIGKLKVTVSFPIAETLEQQTNTTVVDTPRESMLFLNQQTDKDLVLGQVRSILIGEKLAEKGVWDLIDTFYRDPVLRPTVKLSIVKSSPQQMLSKDYPNFQMVDSVIEELLTKEARLNSIPEMDIHKFAKDYLDDAIDPIAPIILQTEDGIMSEGIGLFSDDQLRTSLPEIKARVFFLLTGEFKEGKLLIKISKEENVIFSFLKNKRSIKVGINNNQDIDVNLSIDLKGFLLEYQGKKDINNEKQMAEMEGDIQDYIEKEINEILEIMKEHQIDNLGIGKYIKRKMDYQTWKNLDWPKSIDRVNIHPTVTVTIIDTGLVK</sequence>
<evidence type="ECO:0000259" key="9">
    <source>
        <dbReference type="Pfam" id="PF25198"/>
    </source>
</evidence>
<dbReference type="Proteomes" id="UP000219636">
    <property type="component" value="Unassembled WGS sequence"/>
</dbReference>
<evidence type="ECO:0000259" key="8">
    <source>
        <dbReference type="Pfam" id="PF05504"/>
    </source>
</evidence>
<dbReference type="Pfam" id="PF05504">
    <property type="entry name" value="Spore_GerAC"/>
    <property type="match status" value="1"/>
</dbReference>
<feature type="domain" description="Spore germination GerAC-like C-terminal" evidence="8">
    <location>
        <begin position="196"/>
        <end position="359"/>
    </location>
</feature>
<dbReference type="GO" id="GO:0009847">
    <property type="term" value="P:spore germination"/>
    <property type="evidence" value="ECO:0007669"/>
    <property type="project" value="InterPro"/>
</dbReference>
<evidence type="ECO:0000256" key="5">
    <source>
        <dbReference type="ARBA" id="ARBA00023136"/>
    </source>
</evidence>
<reference evidence="11" key="1">
    <citation type="submission" date="2017-08" db="EMBL/GenBank/DDBJ databases">
        <authorList>
            <person name="Varghese N."/>
            <person name="Submissions S."/>
        </authorList>
    </citation>
    <scope>NUCLEOTIDE SEQUENCE [LARGE SCALE GENOMIC DNA]</scope>
    <source>
        <strain evidence="11">JC22</strain>
    </source>
</reference>
<dbReference type="GO" id="GO:0016020">
    <property type="term" value="C:membrane"/>
    <property type="evidence" value="ECO:0007669"/>
    <property type="project" value="UniProtKB-SubCell"/>
</dbReference>
<evidence type="ECO:0000313" key="11">
    <source>
        <dbReference type="Proteomes" id="UP000219636"/>
    </source>
</evidence>
<keyword evidence="4" id="KW-0732">Signal</keyword>
<dbReference type="OrthoDB" id="9816067at2"/>
<evidence type="ECO:0000256" key="3">
    <source>
        <dbReference type="ARBA" id="ARBA00022544"/>
    </source>
</evidence>
<protein>
    <submittedName>
        <fullName evidence="10">Spore germination protein</fullName>
    </submittedName>
</protein>
<keyword evidence="6" id="KW-0564">Palmitate</keyword>
<dbReference type="InterPro" id="IPR008844">
    <property type="entry name" value="Spore_GerAC-like"/>
</dbReference>
<gene>
    <name evidence="10" type="ORF">SAMN05880501_11728</name>
</gene>
<evidence type="ECO:0000256" key="2">
    <source>
        <dbReference type="ARBA" id="ARBA00007886"/>
    </source>
</evidence>
<dbReference type="NCBIfam" id="TIGR02887">
    <property type="entry name" value="spore_ger_x_C"/>
    <property type="match status" value="1"/>
</dbReference>
<evidence type="ECO:0000256" key="6">
    <source>
        <dbReference type="ARBA" id="ARBA00023139"/>
    </source>
</evidence>
<accession>A0A285TP40</accession>
<dbReference type="Gene3D" id="3.30.300.210">
    <property type="entry name" value="Nutrient germinant receptor protein C, domain 3"/>
    <property type="match status" value="1"/>
</dbReference>
<keyword evidence="11" id="KW-1185">Reference proteome</keyword>
<comment type="subcellular location">
    <subcellularLocation>
        <location evidence="1">Membrane</location>
        <topology evidence="1">Lipid-anchor</topology>
    </subcellularLocation>
</comment>
<organism evidence="10 11">
    <name type="scientific">Ureibacillus xyleni</name>
    <dbReference type="NCBI Taxonomy" id="614648"/>
    <lineage>
        <taxon>Bacteria</taxon>
        <taxon>Bacillati</taxon>
        <taxon>Bacillota</taxon>
        <taxon>Bacilli</taxon>
        <taxon>Bacillales</taxon>
        <taxon>Caryophanaceae</taxon>
        <taxon>Ureibacillus</taxon>
    </lineage>
</organism>
<evidence type="ECO:0000256" key="7">
    <source>
        <dbReference type="ARBA" id="ARBA00023288"/>
    </source>
</evidence>
<evidence type="ECO:0000313" key="10">
    <source>
        <dbReference type="EMBL" id="SOC24428.1"/>
    </source>
</evidence>
<evidence type="ECO:0000256" key="4">
    <source>
        <dbReference type="ARBA" id="ARBA00022729"/>
    </source>
</evidence>
<dbReference type="Pfam" id="PF25198">
    <property type="entry name" value="Spore_GerAC_N"/>
    <property type="match status" value="1"/>
</dbReference>
<evidence type="ECO:0000256" key="1">
    <source>
        <dbReference type="ARBA" id="ARBA00004635"/>
    </source>
</evidence>
<dbReference type="InterPro" id="IPR038501">
    <property type="entry name" value="Spore_GerAC_C_sf"/>
</dbReference>